<dbReference type="InterPro" id="IPR036977">
    <property type="entry name" value="DNA_primase_Znf_CHC2"/>
</dbReference>
<dbReference type="AlphaFoldDB" id="A0A317MZ36"/>
<dbReference type="GO" id="GO:0008270">
    <property type="term" value="F:zinc ion binding"/>
    <property type="evidence" value="ECO:0007669"/>
    <property type="project" value="UniProtKB-KW"/>
</dbReference>
<evidence type="ECO:0000313" key="6">
    <source>
        <dbReference type="Proteomes" id="UP000246569"/>
    </source>
</evidence>
<dbReference type="InterPro" id="IPR050219">
    <property type="entry name" value="DnaG_primase"/>
</dbReference>
<dbReference type="GO" id="GO:0005737">
    <property type="term" value="C:cytoplasm"/>
    <property type="evidence" value="ECO:0007669"/>
    <property type="project" value="TreeGrafter"/>
</dbReference>
<dbReference type="GO" id="GO:0006269">
    <property type="term" value="P:DNA replication, synthesis of primer"/>
    <property type="evidence" value="ECO:0007669"/>
    <property type="project" value="TreeGrafter"/>
</dbReference>
<dbReference type="Pfam" id="PF01807">
    <property type="entry name" value="Zn_ribbon_DnaG"/>
    <property type="match status" value="1"/>
</dbReference>
<proteinExistence type="predicted"/>
<evidence type="ECO:0000256" key="2">
    <source>
        <dbReference type="ARBA" id="ARBA00022771"/>
    </source>
</evidence>
<dbReference type="PANTHER" id="PTHR30313:SF2">
    <property type="entry name" value="DNA PRIMASE"/>
    <property type="match status" value="1"/>
</dbReference>
<gene>
    <name evidence="5" type="ORF">C7443_102557</name>
</gene>
<protein>
    <submittedName>
        <fullName evidence="5">CHC2-type zinc finger protein</fullName>
    </submittedName>
</protein>
<evidence type="ECO:0000259" key="4">
    <source>
        <dbReference type="SMART" id="SM00400"/>
    </source>
</evidence>
<dbReference type="GO" id="GO:0003899">
    <property type="term" value="F:DNA-directed RNA polymerase activity"/>
    <property type="evidence" value="ECO:0007669"/>
    <property type="project" value="InterPro"/>
</dbReference>
<dbReference type="PANTHER" id="PTHR30313">
    <property type="entry name" value="DNA PRIMASE"/>
    <property type="match status" value="1"/>
</dbReference>
<evidence type="ECO:0000256" key="3">
    <source>
        <dbReference type="ARBA" id="ARBA00022833"/>
    </source>
</evidence>
<feature type="domain" description="Zinc finger CHC2-type" evidence="4">
    <location>
        <begin position="39"/>
        <end position="93"/>
    </location>
</feature>
<evidence type="ECO:0000256" key="1">
    <source>
        <dbReference type="ARBA" id="ARBA00022723"/>
    </source>
</evidence>
<keyword evidence="3" id="KW-0862">Zinc</keyword>
<keyword evidence="1" id="KW-0479">Metal-binding</keyword>
<dbReference type="RefSeq" id="WP_246004561.1">
    <property type="nucleotide sequence ID" value="NZ_QGTJ01000002.1"/>
</dbReference>
<accession>A0A317MZ36</accession>
<dbReference type="InterPro" id="IPR002694">
    <property type="entry name" value="Znf_CHC2"/>
</dbReference>
<organism evidence="5 6">
    <name type="scientific">Plasticicumulans acidivorans</name>
    <dbReference type="NCBI Taxonomy" id="886464"/>
    <lineage>
        <taxon>Bacteria</taxon>
        <taxon>Pseudomonadati</taxon>
        <taxon>Pseudomonadota</taxon>
        <taxon>Gammaproteobacteria</taxon>
        <taxon>Candidatus Competibacteraceae</taxon>
        <taxon>Plasticicumulans</taxon>
    </lineage>
</organism>
<dbReference type="SUPFAM" id="SSF57783">
    <property type="entry name" value="Zinc beta-ribbon"/>
    <property type="match status" value="1"/>
</dbReference>
<comment type="caution">
    <text evidence="5">The sequence shown here is derived from an EMBL/GenBank/DDBJ whole genome shotgun (WGS) entry which is preliminary data.</text>
</comment>
<keyword evidence="2" id="KW-0863">Zinc-finger</keyword>
<dbReference type="Gene3D" id="3.90.580.10">
    <property type="entry name" value="Zinc finger, CHC2-type domain"/>
    <property type="match status" value="1"/>
</dbReference>
<dbReference type="GO" id="GO:0003677">
    <property type="term" value="F:DNA binding"/>
    <property type="evidence" value="ECO:0007669"/>
    <property type="project" value="InterPro"/>
</dbReference>
<keyword evidence="6" id="KW-1185">Reference proteome</keyword>
<name>A0A317MZ36_9GAMM</name>
<dbReference type="SMART" id="SM00400">
    <property type="entry name" value="ZnF_CHCC"/>
    <property type="match status" value="1"/>
</dbReference>
<evidence type="ECO:0000313" key="5">
    <source>
        <dbReference type="EMBL" id="PWV64903.1"/>
    </source>
</evidence>
<sequence length="103" mass="10968">MSRLSADVLKAAIDPAAYYAEALPGMPAPRRAAGWVDGGLCPFHDDHRSGSFRVNLDSGAYLCFACGAKGGDVLAFHQAQHGLDFRTTVDELAACWLAGRTRS</sequence>
<reference evidence="5 6" key="1">
    <citation type="submission" date="2018-05" db="EMBL/GenBank/DDBJ databases">
        <title>Genomic Encyclopedia of Type Strains, Phase IV (KMG-IV): sequencing the most valuable type-strain genomes for metagenomic binning, comparative biology and taxonomic classification.</title>
        <authorList>
            <person name="Goeker M."/>
        </authorList>
    </citation>
    <scope>NUCLEOTIDE SEQUENCE [LARGE SCALE GENOMIC DNA]</scope>
    <source>
        <strain evidence="5 6">DSM 23606</strain>
    </source>
</reference>
<dbReference type="EMBL" id="QGTJ01000002">
    <property type="protein sequence ID" value="PWV64903.1"/>
    <property type="molecule type" value="Genomic_DNA"/>
</dbReference>
<dbReference type="Proteomes" id="UP000246569">
    <property type="component" value="Unassembled WGS sequence"/>
</dbReference>